<evidence type="ECO:0000256" key="1">
    <source>
        <dbReference type="SAM" id="MobiDB-lite"/>
    </source>
</evidence>
<feature type="region of interest" description="Disordered" evidence="1">
    <location>
        <begin position="1"/>
        <end position="30"/>
    </location>
</feature>
<reference evidence="2 3" key="1">
    <citation type="submission" date="2023-04" db="EMBL/GenBank/DDBJ databases">
        <title>Funneling lignin-derived compounds into biodiesel using alkali-halophilic Citricoccus sp. P2.</title>
        <authorList>
            <person name="Luo C.-B."/>
        </authorList>
    </citation>
    <scope>NUCLEOTIDE SEQUENCE [LARGE SCALE GENOMIC DNA]</scope>
    <source>
        <strain evidence="2 3">P2</strain>
    </source>
</reference>
<gene>
    <name evidence="2" type="ORF">P8192_08835</name>
</gene>
<evidence type="ECO:0000313" key="3">
    <source>
        <dbReference type="Proteomes" id="UP001219037"/>
    </source>
</evidence>
<accession>A0ABY8H305</accession>
<organism evidence="2 3">
    <name type="scientific">Citricoccus muralis</name>
    <dbReference type="NCBI Taxonomy" id="169134"/>
    <lineage>
        <taxon>Bacteria</taxon>
        <taxon>Bacillati</taxon>
        <taxon>Actinomycetota</taxon>
        <taxon>Actinomycetes</taxon>
        <taxon>Micrococcales</taxon>
        <taxon>Micrococcaceae</taxon>
        <taxon>Citricoccus</taxon>
    </lineage>
</organism>
<dbReference type="RefSeq" id="WP_278156329.1">
    <property type="nucleotide sequence ID" value="NZ_CP121252.1"/>
</dbReference>
<evidence type="ECO:0000313" key="2">
    <source>
        <dbReference type="EMBL" id="WFP15517.1"/>
    </source>
</evidence>
<name>A0ABY8H305_9MICC</name>
<dbReference type="Proteomes" id="UP001219037">
    <property type="component" value="Chromosome"/>
</dbReference>
<dbReference type="EMBL" id="CP121252">
    <property type="protein sequence ID" value="WFP15517.1"/>
    <property type="molecule type" value="Genomic_DNA"/>
</dbReference>
<keyword evidence="3" id="KW-1185">Reference proteome</keyword>
<protein>
    <submittedName>
        <fullName evidence="2">Uncharacterized protein</fullName>
    </submittedName>
</protein>
<proteinExistence type="predicted"/>
<sequence>MAEDELDDEEFDELEAEDELEGDPESFSWSPGKIVVVDFRSLRPSRRDSDRSCLAAMWESVSPDFTV</sequence>
<feature type="compositionally biased region" description="Acidic residues" evidence="1">
    <location>
        <begin position="1"/>
        <end position="24"/>
    </location>
</feature>